<gene>
    <name evidence="1" type="ORF">ELX58_03350</name>
</gene>
<evidence type="ECO:0000313" key="2">
    <source>
        <dbReference type="Proteomes" id="UP000294321"/>
    </source>
</evidence>
<proteinExistence type="predicted"/>
<organism evidence="1 2">
    <name type="scientific">Acetilactobacillus jinshanensis</name>
    <dbReference type="NCBI Taxonomy" id="1720083"/>
    <lineage>
        <taxon>Bacteria</taxon>
        <taxon>Bacillati</taxon>
        <taxon>Bacillota</taxon>
        <taxon>Bacilli</taxon>
        <taxon>Lactobacillales</taxon>
        <taxon>Lactobacillaceae</taxon>
        <taxon>Acetilactobacillus</taxon>
    </lineage>
</organism>
<protein>
    <submittedName>
        <fullName evidence="1">Uncharacterized protein</fullName>
    </submittedName>
</protein>
<evidence type="ECO:0000313" key="1">
    <source>
        <dbReference type="EMBL" id="QBP18190.1"/>
    </source>
</evidence>
<dbReference type="EMBL" id="CP034726">
    <property type="protein sequence ID" value="QBP18190.1"/>
    <property type="molecule type" value="Genomic_DNA"/>
</dbReference>
<accession>A0A4P6ZLT0</accession>
<dbReference type="Proteomes" id="UP000294321">
    <property type="component" value="Chromosome"/>
</dbReference>
<sequence length="67" mass="7188">MLMNALSASSDEAASNKLAKNTDDLFKLVLAESQSTMTNIVPAVSDKNLMKAELKSDLKHLFSGGMD</sequence>
<dbReference type="RefSeq" id="WP_133441751.1">
    <property type="nucleotide sequence ID" value="NZ_CP034726.1"/>
</dbReference>
<reference evidence="2" key="1">
    <citation type="submission" date="2018-12" db="EMBL/GenBank/DDBJ databases">
        <title>A new species of lactobacillus.</title>
        <authorList>
            <person name="Jian Y."/>
            <person name="Xin L."/>
            <person name="Hong Z.J."/>
            <person name="Ming L.Z."/>
            <person name="Hong X.Z."/>
        </authorList>
    </citation>
    <scope>NUCLEOTIDE SEQUENCE [LARGE SCALE GENOMIC DNA]</scope>
    <source>
        <strain evidence="2">HSLZ-75</strain>
    </source>
</reference>
<dbReference type="AlphaFoldDB" id="A0A4P6ZLT0"/>
<dbReference type="KEGG" id="lji:ELX58_03350"/>
<keyword evidence="2" id="KW-1185">Reference proteome</keyword>
<name>A0A4P6ZLT0_9LACO</name>